<keyword evidence="1" id="KW-0812">Transmembrane</keyword>
<accession>A0A183IEZ0</accession>
<evidence type="ECO:0000313" key="4">
    <source>
        <dbReference type="WBParaSite" id="SBAD_0000228701-mRNA-1"/>
    </source>
</evidence>
<proteinExistence type="predicted"/>
<keyword evidence="3" id="KW-1185">Reference proteome</keyword>
<gene>
    <name evidence="2" type="ORF">SBAD_LOCUS2184</name>
</gene>
<reference evidence="4" key="1">
    <citation type="submission" date="2016-06" db="UniProtKB">
        <authorList>
            <consortium name="WormBaseParasite"/>
        </authorList>
    </citation>
    <scope>IDENTIFICATION</scope>
</reference>
<keyword evidence="1" id="KW-0472">Membrane</keyword>
<feature type="transmembrane region" description="Helical" evidence="1">
    <location>
        <begin position="87"/>
        <end position="107"/>
    </location>
</feature>
<sequence>MNTDNAVNVDIIFLSNSIAFDELSAEVISPTGEPVDHALGKTDDGATICFVAKCCGTYHVVLLRPTAMTTETSTCPARHITRLPATIRLVVLVLVVVVTVTVTDTIASRCPPLRLDGVSSDRRNLPAIG</sequence>
<dbReference type="AlphaFoldDB" id="A0A183IEZ0"/>
<evidence type="ECO:0000256" key="1">
    <source>
        <dbReference type="SAM" id="Phobius"/>
    </source>
</evidence>
<keyword evidence="1" id="KW-1133">Transmembrane helix</keyword>
<dbReference type="Proteomes" id="UP000270296">
    <property type="component" value="Unassembled WGS sequence"/>
</dbReference>
<dbReference type="EMBL" id="UZAM01007119">
    <property type="protein sequence ID" value="VDO96823.1"/>
    <property type="molecule type" value="Genomic_DNA"/>
</dbReference>
<reference evidence="2 3" key="2">
    <citation type="submission" date="2018-11" db="EMBL/GenBank/DDBJ databases">
        <authorList>
            <consortium name="Pathogen Informatics"/>
        </authorList>
    </citation>
    <scope>NUCLEOTIDE SEQUENCE [LARGE SCALE GENOMIC DNA]</scope>
</reference>
<organism evidence="4">
    <name type="scientific">Soboliphyme baturini</name>
    <dbReference type="NCBI Taxonomy" id="241478"/>
    <lineage>
        <taxon>Eukaryota</taxon>
        <taxon>Metazoa</taxon>
        <taxon>Ecdysozoa</taxon>
        <taxon>Nematoda</taxon>
        <taxon>Enoplea</taxon>
        <taxon>Dorylaimia</taxon>
        <taxon>Dioctophymatida</taxon>
        <taxon>Dioctophymatoidea</taxon>
        <taxon>Soboliphymatidae</taxon>
        <taxon>Soboliphyme</taxon>
    </lineage>
</organism>
<evidence type="ECO:0000313" key="3">
    <source>
        <dbReference type="Proteomes" id="UP000270296"/>
    </source>
</evidence>
<name>A0A183IEZ0_9BILA</name>
<dbReference type="WBParaSite" id="SBAD_0000228701-mRNA-1">
    <property type="protein sequence ID" value="SBAD_0000228701-mRNA-1"/>
    <property type="gene ID" value="SBAD_0000228701"/>
</dbReference>
<evidence type="ECO:0000313" key="2">
    <source>
        <dbReference type="EMBL" id="VDO96823.1"/>
    </source>
</evidence>
<protein>
    <submittedName>
        <fullName evidence="4">GOLD domain-containing protein</fullName>
    </submittedName>
</protein>